<dbReference type="GO" id="GO:0046872">
    <property type="term" value="F:metal ion binding"/>
    <property type="evidence" value="ECO:0007669"/>
    <property type="project" value="UniProtKB-KW"/>
</dbReference>
<dbReference type="AlphaFoldDB" id="A0A928DNM4"/>
<dbReference type="InterPro" id="IPR003442">
    <property type="entry name" value="T6A_TsaE"/>
</dbReference>
<keyword evidence="4" id="KW-0963">Cytoplasm</keyword>
<dbReference type="PANTHER" id="PTHR33540:SF2">
    <property type="entry name" value="TRNA THREONYLCARBAMOYLADENOSINE BIOSYNTHESIS PROTEIN TSAE"/>
    <property type="match status" value="1"/>
</dbReference>
<dbReference type="GO" id="GO:0002949">
    <property type="term" value="P:tRNA threonylcarbamoyladenosine modification"/>
    <property type="evidence" value="ECO:0007669"/>
    <property type="project" value="InterPro"/>
</dbReference>
<evidence type="ECO:0000256" key="3">
    <source>
        <dbReference type="ARBA" id="ARBA00019010"/>
    </source>
</evidence>
<evidence type="ECO:0000313" key="11">
    <source>
        <dbReference type="EMBL" id="MBE6420630.1"/>
    </source>
</evidence>
<proteinExistence type="inferred from homology"/>
<evidence type="ECO:0000256" key="7">
    <source>
        <dbReference type="ARBA" id="ARBA00022741"/>
    </source>
</evidence>
<evidence type="ECO:0000256" key="6">
    <source>
        <dbReference type="ARBA" id="ARBA00022723"/>
    </source>
</evidence>
<evidence type="ECO:0000256" key="4">
    <source>
        <dbReference type="ARBA" id="ARBA00022490"/>
    </source>
</evidence>
<dbReference type="SUPFAM" id="SSF52540">
    <property type="entry name" value="P-loop containing nucleoside triphosphate hydrolases"/>
    <property type="match status" value="1"/>
</dbReference>
<dbReference type="InterPro" id="IPR027417">
    <property type="entry name" value="P-loop_NTPase"/>
</dbReference>
<reference evidence="11" key="1">
    <citation type="submission" date="2019-04" db="EMBL/GenBank/DDBJ databases">
        <title>Evolution of Biomass-Degrading Anaerobic Consortia Revealed by Metagenomics.</title>
        <authorList>
            <person name="Peng X."/>
        </authorList>
    </citation>
    <scope>NUCLEOTIDE SEQUENCE</scope>
    <source>
        <strain evidence="11">SIG66</strain>
    </source>
</reference>
<dbReference type="Proteomes" id="UP000725649">
    <property type="component" value="Unassembled WGS sequence"/>
</dbReference>
<evidence type="ECO:0000256" key="1">
    <source>
        <dbReference type="ARBA" id="ARBA00004496"/>
    </source>
</evidence>
<dbReference type="GO" id="GO:0005737">
    <property type="term" value="C:cytoplasm"/>
    <property type="evidence" value="ECO:0007669"/>
    <property type="project" value="UniProtKB-SubCell"/>
</dbReference>
<accession>A0A928DNM4</accession>
<protein>
    <recommendedName>
        <fullName evidence="3">tRNA threonylcarbamoyladenosine biosynthesis protein TsaE</fullName>
    </recommendedName>
    <alternativeName>
        <fullName evidence="10">t(6)A37 threonylcarbamoyladenosine biosynthesis protein TsaE</fullName>
    </alternativeName>
</protein>
<evidence type="ECO:0000256" key="5">
    <source>
        <dbReference type="ARBA" id="ARBA00022694"/>
    </source>
</evidence>
<comment type="caution">
    <text evidence="11">The sequence shown here is derived from an EMBL/GenBank/DDBJ whole genome shotgun (WGS) entry which is preliminary data.</text>
</comment>
<dbReference type="Pfam" id="PF02367">
    <property type="entry name" value="TsaE"/>
    <property type="match status" value="1"/>
</dbReference>
<organism evidence="11 12">
    <name type="scientific">Candidatus Avelusimicrobium gallicola</name>
    <dbReference type="NCBI Taxonomy" id="2562704"/>
    <lineage>
        <taxon>Bacteria</taxon>
        <taxon>Pseudomonadati</taxon>
        <taxon>Elusimicrobiota</taxon>
        <taxon>Elusimicrobia</taxon>
        <taxon>Elusimicrobiales</taxon>
        <taxon>Elusimicrobiaceae</taxon>
        <taxon>Candidatus Avelusimicrobium</taxon>
    </lineage>
</organism>
<keyword evidence="8" id="KW-0067">ATP-binding</keyword>
<dbReference type="NCBIfam" id="TIGR00150">
    <property type="entry name" value="T6A_YjeE"/>
    <property type="match status" value="1"/>
</dbReference>
<evidence type="ECO:0000256" key="8">
    <source>
        <dbReference type="ARBA" id="ARBA00022840"/>
    </source>
</evidence>
<evidence type="ECO:0000313" key="12">
    <source>
        <dbReference type="Proteomes" id="UP000725649"/>
    </source>
</evidence>
<gene>
    <name evidence="11" type="primary">tsaE</name>
    <name evidence="11" type="ORF">E7027_00545</name>
</gene>
<keyword evidence="9" id="KW-0460">Magnesium</keyword>
<evidence type="ECO:0000256" key="9">
    <source>
        <dbReference type="ARBA" id="ARBA00022842"/>
    </source>
</evidence>
<evidence type="ECO:0000256" key="10">
    <source>
        <dbReference type="ARBA" id="ARBA00032441"/>
    </source>
</evidence>
<dbReference type="GO" id="GO:0005524">
    <property type="term" value="F:ATP binding"/>
    <property type="evidence" value="ECO:0007669"/>
    <property type="project" value="UniProtKB-KW"/>
</dbReference>
<comment type="similarity">
    <text evidence="2">Belongs to the TsaE family.</text>
</comment>
<keyword evidence="6" id="KW-0479">Metal-binding</keyword>
<dbReference type="Gene3D" id="3.40.50.300">
    <property type="entry name" value="P-loop containing nucleotide triphosphate hydrolases"/>
    <property type="match status" value="1"/>
</dbReference>
<evidence type="ECO:0000256" key="2">
    <source>
        <dbReference type="ARBA" id="ARBA00007599"/>
    </source>
</evidence>
<dbReference type="PANTHER" id="PTHR33540">
    <property type="entry name" value="TRNA THREONYLCARBAMOYLADENOSINE BIOSYNTHESIS PROTEIN TSAE"/>
    <property type="match status" value="1"/>
</dbReference>
<sequence length="158" mass="17657">MQETHISTSSREETLALAEKFACALRGGEIIFLRGPIGAGKTVFVKGVAAALGLKSSPTSASFSLMKEYKSKKRRLFHIDLFRLEEGEVFNLGFEEMLEDEEAIILAEWPAPIRHLLPQDRLEMDFILQEGDDRVIKLASHGRVSNRLLEALCNAAKK</sequence>
<comment type="subcellular location">
    <subcellularLocation>
        <location evidence="1">Cytoplasm</location>
    </subcellularLocation>
</comment>
<keyword evidence="7" id="KW-0547">Nucleotide-binding</keyword>
<name>A0A928DNM4_9BACT</name>
<dbReference type="EMBL" id="SUVG01000001">
    <property type="protein sequence ID" value="MBE6420630.1"/>
    <property type="molecule type" value="Genomic_DNA"/>
</dbReference>
<keyword evidence="5" id="KW-0819">tRNA processing</keyword>